<keyword evidence="1" id="KW-0812">Transmembrane</keyword>
<feature type="transmembrane region" description="Helical" evidence="1">
    <location>
        <begin position="67"/>
        <end position="83"/>
    </location>
</feature>
<evidence type="ECO:0008006" key="4">
    <source>
        <dbReference type="Google" id="ProtNLM"/>
    </source>
</evidence>
<dbReference type="AlphaFoldDB" id="A0A8S1N636"/>
<evidence type="ECO:0000313" key="2">
    <source>
        <dbReference type="EMBL" id="CAD8086589.1"/>
    </source>
</evidence>
<name>A0A8S1N636_9CILI</name>
<organism evidence="2 3">
    <name type="scientific">Paramecium sonneborni</name>
    <dbReference type="NCBI Taxonomy" id="65129"/>
    <lineage>
        <taxon>Eukaryota</taxon>
        <taxon>Sar</taxon>
        <taxon>Alveolata</taxon>
        <taxon>Ciliophora</taxon>
        <taxon>Intramacronucleata</taxon>
        <taxon>Oligohymenophorea</taxon>
        <taxon>Peniculida</taxon>
        <taxon>Parameciidae</taxon>
        <taxon>Paramecium</taxon>
    </lineage>
</organism>
<evidence type="ECO:0000256" key="1">
    <source>
        <dbReference type="SAM" id="Phobius"/>
    </source>
</evidence>
<dbReference type="EMBL" id="CAJJDN010000050">
    <property type="protein sequence ID" value="CAD8086589.1"/>
    <property type="molecule type" value="Genomic_DNA"/>
</dbReference>
<evidence type="ECO:0000313" key="3">
    <source>
        <dbReference type="Proteomes" id="UP000692954"/>
    </source>
</evidence>
<gene>
    <name evidence="2" type="ORF">PSON_ATCC_30995.1.T0500085</name>
</gene>
<reference evidence="2" key="1">
    <citation type="submission" date="2021-01" db="EMBL/GenBank/DDBJ databases">
        <authorList>
            <consortium name="Genoscope - CEA"/>
            <person name="William W."/>
        </authorList>
    </citation>
    <scope>NUCLEOTIDE SEQUENCE</scope>
</reference>
<feature type="transmembrane region" description="Helical" evidence="1">
    <location>
        <begin position="41"/>
        <end position="60"/>
    </location>
</feature>
<sequence>MSIFQMNLAFYCICFKLIFLEPFYAQQDTQQLFEDIKIHLMFTYLFVTKIYGFIYMVNTFYCRKSRILILLLLLVCKVFFLFIQTRGDESIDKISKEKDIANWLISNKKKRLKMFLKCKIKFLLRIDVNSKRQSFDLNKRSLFLIIQFQILYQLGIQMQQRIINSNGSF</sequence>
<protein>
    <recommendedName>
        <fullName evidence="4">Transmembrane protein</fullName>
    </recommendedName>
</protein>
<proteinExistence type="predicted"/>
<comment type="caution">
    <text evidence="2">The sequence shown here is derived from an EMBL/GenBank/DDBJ whole genome shotgun (WGS) entry which is preliminary data.</text>
</comment>
<keyword evidence="1" id="KW-0472">Membrane</keyword>
<dbReference type="Proteomes" id="UP000692954">
    <property type="component" value="Unassembled WGS sequence"/>
</dbReference>
<keyword evidence="1" id="KW-1133">Transmembrane helix</keyword>
<accession>A0A8S1N636</accession>
<keyword evidence="3" id="KW-1185">Reference proteome</keyword>